<gene>
    <name evidence="1" type="ORF">ICT70_09490</name>
</gene>
<sequence length="80" mass="9013">MLPKANINLTIKLYGVFRIDRFKEKHLKFPAGVCVDEVVDQLQLNRQLLGIILINDQHARMTSRLTDGDTLALLPLLEGG</sequence>
<dbReference type="RefSeq" id="WP_191155939.1">
    <property type="nucleotide sequence ID" value="NZ_JACWUN010000010.1"/>
</dbReference>
<dbReference type="InterPro" id="IPR012675">
    <property type="entry name" value="Beta-grasp_dom_sf"/>
</dbReference>
<organism evidence="1 2">
    <name type="scientific">Pelovirga terrestris</name>
    <dbReference type="NCBI Taxonomy" id="2771352"/>
    <lineage>
        <taxon>Bacteria</taxon>
        <taxon>Pseudomonadati</taxon>
        <taxon>Thermodesulfobacteriota</taxon>
        <taxon>Desulfuromonadia</taxon>
        <taxon>Geobacterales</taxon>
        <taxon>Geobacteraceae</taxon>
        <taxon>Pelovirga</taxon>
    </lineage>
</organism>
<dbReference type="CDD" id="cd17040">
    <property type="entry name" value="Ubl_MoaD_like"/>
    <property type="match status" value="1"/>
</dbReference>
<protein>
    <submittedName>
        <fullName evidence="1">MoaD/ThiS family protein</fullName>
    </submittedName>
</protein>
<proteinExistence type="predicted"/>
<evidence type="ECO:0000313" key="1">
    <source>
        <dbReference type="EMBL" id="MBD1400904.1"/>
    </source>
</evidence>
<evidence type="ECO:0000313" key="2">
    <source>
        <dbReference type="Proteomes" id="UP000632828"/>
    </source>
</evidence>
<dbReference type="Pfam" id="PF02597">
    <property type="entry name" value="ThiS"/>
    <property type="match status" value="1"/>
</dbReference>
<dbReference type="AlphaFoldDB" id="A0A8J6UPT3"/>
<name>A0A8J6UPT3_9BACT</name>
<dbReference type="InterPro" id="IPR003749">
    <property type="entry name" value="ThiS/MoaD-like"/>
</dbReference>
<dbReference type="SUPFAM" id="SSF54285">
    <property type="entry name" value="MoaD/ThiS"/>
    <property type="match status" value="1"/>
</dbReference>
<accession>A0A8J6UPT3</accession>
<dbReference type="Proteomes" id="UP000632828">
    <property type="component" value="Unassembled WGS sequence"/>
</dbReference>
<dbReference type="Gene3D" id="3.10.20.30">
    <property type="match status" value="1"/>
</dbReference>
<keyword evidence="2" id="KW-1185">Reference proteome</keyword>
<dbReference type="EMBL" id="JACWUN010000010">
    <property type="protein sequence ID" value="MBD1400904.1"/>
    <property type="molecule type" value="Genomic_DNA"/>
</dbReference>
<dbReference type="InterPro" id="IPR016155">
    <property type="entry name" value="Mopterin_synth/thiamin_S_b"/>
</dbReference>
<comment type="caution">
    <text evidence="1">The sequence shown here is derived from an EMBL/GenBank/DDBJ whole genome shotgun (WGS) entry which is preliminary data.</text>
</comment>
<reference evidence="1" key="1">
    <citation type="submission" date="2020-09" db="EMBL/GenBank/DDBJ databases">
        <title>Pelobacter alkaliphilus sp. nov., a novel anaerobic arsenate-reducing bacterium from terrestrial mud volcano.</title>
        <authorList>
            <person name="Khomyakova M.A."/>
            <person name="Merkel A.Y."/>
            <person name="Slobodkin A.I."/>
        </authorList>
    </citation>
    <scope>NUCLEOTIDE SEQUENCE</scope>
    <source>
        <strain evidence="1">M08fum</strain>
    </source>
</reference>